<reference evidence="2 3" key="1">
    <citation type="journal article" date="2024" name="G3 (Bethesda)">
        <title>Genome assembly of Hibiscus sabdariffa L. provides insights into metabolisms of medicinal natural products.</title>
        <authorList>
            <person name="Kim T."/>
        </authorList>
    </citation>
    <scope>NUCLEOTIDE SEQUENCE [LARGE SCALE GENOMIC DNA]</scope>
    <source>
        <strain evidence="2">TK-2024</strain>
        <tissue evidence="2">Old leaves</tissue>
    </source>
</reference>
<dbReference type="Proteomes" id="UP001396334">
    <property type="component" value="Unassembled WGS sequence"/>
</dbReference>
<keyword evidence="3" id="KW-1185">Reference proteome</keyword>
<sequence>MKIVIDTVVDTLVDKVLDEVGLDAEVVDIVVDEVDDESVVVMLVIYDSIPSAASYGQPHILYLLKLDVAYVYSCLKNYYMEAYFTSMQEGLQEKELMEVMETPEGMKASKRRKVTFVDYDVMECRDVGPRVLGTTQMMSEMHKQMMTGMHMQMMSKMSKQIMSEMLKHVSSEVNGLKDVVNMGIKKQIKIEENMDNMRGISAIDDKISVENFVTLCKGVAKIRDNIVRFKSLEQKMSALTEIRNVLHKIPKKIEDECANITDKLNRFICNKFGDSSPPRDRSTSLFESDDDLPSETYKTPYTQSKTKNVSDYRAQMKAKHVAVQVSRKSLRLRKGYKSST</sequence>
<evidence type="ECO:0000313" key="2">
    <source>
        <dbReference type="EMBL" id="KAK9008993.1"/>
    </source>
</evidence>
<dbReference type="EMBL" id="JBBPBN010000025">
    <property type="protein sequence ID" value="KAK9008993.1"/>
    <property type="molecule type" value="Genomic_DNA"/>
</dbReference>
<name>A0ABR2R8A6_9ROSI</name>
<feature type="compositionally biased region" description="Polar residues" evidence="1">
    <location>
        <begin position="296"/>
        <end position="309"/>
    </location>
</feature>
<accession>A0ABR2R8A6</accession>
<protein>
    <submittedName>
        <fullName evidence="2">Uncharacterized protein</fullName>
    </submittedName>
</protein>
<evidence type="ECO:0000256" key="1">
    <source>
        <dbReference type="SAM" id="MobiDB-lite"/>
    </source>
</evidence>
<comment type="caution">
    <text evidence="2">The sequence shown here is derived from an EMBL/GenBank/DDBJ whole genome shotgun (WGS) entry which is preliminary data.</text>
</comment>
<feature type="region of interest" description="Disordered" evidence="1">
    <location>
        <begin position="275"/>
        <end position="309"/>
    </location>
</feature>
<organism evidence="2 3">
    <name type="scientific">Hibiscus sabdariffa</name>
    <name type="common">roselle</name>
    <dbReference type="NCBI Taxonomy" id="183260"/>
    <lineage>
        <taxon>Eukaryota</taxon>
        <taxon>Viridiplantae</taxon>
        <taxon>Streptophyta</taxon>
        <taxon>Embryophyta</taxon>
        <taxon>Tracheophyta</taxon>
        <taxon>Spermatophyta</taxon>
        <taxon>Magnoliopsida</taxon>
        <taxon>eudicotyledons</taxon>
        <taxon>Gunneridae</taxon>
        <taxon>Pentapetalae</taxon>
        <taxon>rosids</taxon>
        <taxon>malvids</taxon>
        <taxon>Malvales</taxon>
        <taxon>Malvaceae</taxon>
        <taxon>Malvoideae</taxon>
        <taxon>Hibiscus</taxon>
    </lineage>
</organism>
<evidence type="ECO:0000313" key="3">
    <source>
        <dbReference type="Proteomes" id="UP001396334"/>
    </source>
</evidence>
<proteinExistence type="predicted"/>
<gene>
    <name evidence="2" type="ORF">V6N11_080469</name>
</gene>